<evidence type="ECO:0000313" key="6">
    <source>
        <dbReference type="EMBL" id="CEO97003.1"/>
    </source>
</evidence>
<reference evidence="6 7" key="1">
    <citation type="submission" date="2015-02" db="EMBL/GenBank/DDBJ databases">
        <authorList>
            <person name="Chooi Y.-H."/>
        </authorList>
    </citation>
    <scope>NUCLEOTIDE SEQUENCE [LARGE SCALE GENOMIC DNA]</scope>
    <source>
        <strain evidence="6">E3</strain>
    </source>
</reference>
<evidence type="ECO:0000256" key="5">
    <source>
        <dbReference type="ARBA" id="ARBA00022691"/>
    </source>
</evidence>
<dbReference type="EMBL" id="CDSF01000078">
    <property type="protein sequence ID" value="CEO97003.1"/>
    <property type="molecule type" value="Genomic_DNA"/>
</dbReference>
<evidence type="ECO:0000313" key="7">
    <source>
        <dbReference type="Proteomes" id="UP000039324"/>
    </source>
</evidence>
<comment type="similarity">
    <text evidence="1">Belongs to the carnosine N-methyltransferase family.</text>
</comment>
<dbReference type="InterPro" id="IPR029063">
    <property type="entry name" value="SAM-dependent_MTases_sf"/>
</dbReference>
<dbReference type="AlphaFoldDB" id="A0A0G4INV7"/>
<dbReference type="Gene3D" id="3.40.50.150">
    <property type="entry name" value="Vaccinia Virus protein VP39"/>
    <property type="match status" value="1"/>
</dbReference>
<dbReference type="PANTHER" id="PTHR12303">
    <property type="entry name" value="CARNOSINE N-METHYLTRANSFERASE"/>
    <property type="match status" value="1"/>
</dbReference>
<evidence type="ECO:0000256" key="4">
    <source>
        <dbReference type="ARBA" id="ARBA00022679"/>
    </source>
</evidence>
<dbReference type="PANTHER" id="PTHR12303:SF6">
    <property type="entry name" value="CARNOSINE N-METHYLTRANSFERASE"/>
    <property type="match status" value="1"/>
</dbReference>
<dbReference type="OrthoDB" id="978at2759"/>
<keyword evidence="3" id="KW-0489">Methyltransferase</keyword>
<sequence>MKVNRGRVVAPDCAAARRRPTDAHAQRHATMDDDQDAYEEALHLAEVVETFRKYARLAMNELQRHANHFKALPDKYRRLLPDVPRYHKEGLDRVVLNQKFIDVIVNASASAFQSNAAAVDPGKVVAVTPANFEKIKSTLRQFVREWSADGADERGQSYGRLLQTLGDLFPADKCDRGQIRVLTPGSGLGRLTWEVARLGFMSEGNEFSYFMLIGSHFMLNCYPADRPALDLYPYVSQTTNVVSQADRLRRFQVPDVHPASTPISGSMSMVAGDFLEVYTDDVDGFDAIVTCFFIDTAHNIVQYIETIARILKPGGYWINLGPLLYHFSDTNELSIELSYEEVKALLPTFGLTMIDETLPVDCFYVGNARSMMQFLYKCAFFTCQKQSPMH</sequence>
<dbReference type="EC" id="2.1.1.22" evidence="2"/>
<accession>A0A0G4INV7</accession>
<evidence type="ECO:0000256" key="3">
    <source>
        <dbReference type="ARBA" id="ARBA00022603"/>
    </source>
</evidence>
<protein>
    <recommendedName>
        <fullName evidence="2">carnosine N-methyltransferase</fullName>
        <ecNumber evidence="2">2.1.1.22</ecNumber>
    </recommendedName>
</protein>
<dbReference type="SUPFAM" id="SSF53335">
    <property type="entry name" value="S-adenosyl-L-methionine-dependent methyltransferases"/>
    <property type="match status" value="1"/>
</dbReference>
<name>A0A0G4INV7_PLABS</name>
<evidence type="ECO:0000256" key="2">
    <source>
        <dbReference type="ARBA" id="ARBA00012003"/>
    </source>
</evidence>
<keyword evidence="4" id="KW-0808">Transferase</keyword>
<dbReference type="SMART" id="SM01296">
    <property type="entry name" value="N2227"/>
    <property type="match status" value="1"/>
</dbReference>
<dbReference type="CDD" id="cd02440">
    <property type="entry name" value="AdoMet_MTases"/>
    <property type="match status" value="1"/>
</dbReference>
<evidence type="ECO:0000256" key="1">
    <source>
        <dbReference type="ARBA" id="ARBA00010086"/>
    </source>
</evidence>
<organism evidence="6 7">
    <name type="scientific">Plasmodiophora brassicae</name>
    <name type="common">Clubroot disease agent</name>
    <dbReference type="NCBI Taxonomy" id="37360"/>
    <lineage>
        <taxon>Eukaryota</taxon>
        <taxon>Sar</taxon>
        <taxon>Rhizaria</taxon>
        <taxon>Endomyxa</taxon>
        <taxon>Phytomyxea</taxon>
        <taxon>Plasmodiophorida</taxon>
        <taxon>Plasmodiophoridae</taxon>
        <taxon>Plasmodiophora</taxon>
    </lineage>
</organism>
<dbReference type="STRING" id="37360.A0A0G4INV7"/>
<dbReference type="OMA" id="GSMSMCA"/>
<dbReference type="Proteomes" id="UP000039324">
    <property type="component" value="Unassembled WGS sequence"/>
</dbReference>
<dbReference type="GO" id="GO:0030735">
    <property type="term" value="F:carnosine N-methyltransferase activity"/>
    <property type="evidence" value="ECO:0007669"/>
    <property type="project" value="UniProtKB-EC"/>
</dbReference>
<dbReference type="GO" id="GO:0032259">
    <property type="term" value="P:methylation"/>
    <property type="evidence" value="ECO:0007669"/>
    <property type="project" value="UniProtKB-KW"/>
</dbReference>
<gene>
    <name evidence="6" type="ORF">PBRA_005607</name>
</gene>
<keyword evidence="5" id="KW-0949">S-adenosyl-L-methionine</keyword>
<dbReference type="Pfam" id="PF07942">
    <property type="entry name" value="CARME"/>
    <property type="match status" value="1"/>
</dbReference>
<proteinExistence type="inferred from homology"/>
<dbReference type="InterPro" id="IPR012901">
    <property type="entry name" value="CARME"/>
</dbReference>
<keyword evidence="7" id="KW-1185">Reference proteome</keyword>